<proteinExistence type="inferred from homology"/>
<dbReference type="PANTHER" id="PTHR21716">
    <property type="entry name" value="TRANSMEMBRANE PROTEIN"/>
    <property type="match status" value="1"/>
</dbReference>
<name>A0ABY0FH40_9BACT</name>
<gene>
    <name evidence="9" type="ORF">G6CMJM_00619</name>
</gene>
<keyword evidence="7 8" id="KW-0472">Membrane</keyword>
<evidence type="ECO:0000256" key="4">
    <source>
        <dbReference type="ARBA" id="ARBA00022475"/>
    </source>
</evidence>
<evidence type="ECO:0000256" key="6">
    <source>
        <dbReference type="ARBA" id="ARBA00022989"/>
    </source>
</evidence>
<dbReference type="EMBL" id="PRLK01000015">
    <property type="protein sequence ID" value="RYC72284.1"/>
    <property type="molecule type" value="Genomic_DNA"/>
</dbReference>
<dbReference type="Proteomes" id="UP001190925">
    <property type="component" value="Unassembled WGS sequence"/>
</dbReference>
<evidence type="ECO:0000256" key="3">
    <source>
        <dbReference type="ARBA" id="ARBA00022448"/>
    </source>
</evidence>
<evidence type="ECO:0000256" key="5">
    <source>
        <dbReference type="ARBA" id="ARBA00022692"/>
    </source>
</evidence>
<evidence type="ECO:0000256" key="8">
    <source>
        <dbReference type="SAM" id="Phobius"/>
    </source>
</evidence>
<evidence type="ECO:0000256" key="1">
    <source>
        <dbReference type="ARBA" id="ARBA00004651"/>
    </source>
</evidence>
<evidence type="ECO:0000256" key="2">
    <source>
        <dbReference type="ARBA" id="ARBA00009773"/>
    </source>
</evidence>
<keyword evidence="6 8" id="KW-1133">Transmembrane helix</keyword>
<dbReference type="PANTHER" id="PTHR21716:SF53">
    <property type="entry name" value="PERMEASE PERM-RELATED"/>
    <property type="match status" value="1"/>
</dbReference>
<feature type="transmembrane region" description="Helical" evidence="8">
    <location>
        <begin position="68"/>
        <end position="90"/>
    </location>
</feature>
<feature type="transmembrane region" description="Helical" evidence="8">
    <location>
        <begin position="12"/>
        <end position="30"/>
    </location>
</feature>
<evidence type="ECO:0000313" key="10">
    <source>
        <dbReference type="Proteomes" id="UP001190925"/>
    </source>
</evidence>
<sequence length="376" mass="41240">MKVRIEIDTKTLVRFWLVVIGFILLGFAIWQAKDAIILLVISAFLALALNAPVSRIAKILPGSNKNRVGATAVAYLLMIVILATITSFIAPTVIDQTNKFISNAPQIVADVTAENSSLRKFVETNNLKEVVNKASQSMNDFSEGFTKNIGNILFGSLSTVVNWIFSLFMILTMTFLMLVEGPSWLHRFWKLYSDREKQKRHKRIASRMYKAVSSFVNGQLTVCAISGTLGALVVLILSFTMHVPINLAIPVGVILLTLGLIPMFGATIAGVISALIIAFNVPFAGAVFIVYFIVYQQIENNVISPLIQAKNNQLSALIVVVAITTGIYVLGILGALLSIPIAACTKIMIEEYFARKCEEQKEPAKDAIIDFLKKIG</sequence>
<comment type="similarity">
    <text evidence="2">Belongs to the autoinducer-2 exporter (AI-2E) (TC 2.A.86) family.</text>
</comment>
<comment type="caution">
    <text evidence="9">The sequence shown here is derived from an EMBL/GenBank/DDBJ whole genome shotgun (WGS) entry which is preliminary data.</text>
</comment>
<dbReference type="InterPro" id="IPR002549">
    <property type="entry name" value="AI-2E-like"/>
</dbReference>
<evidence type="ECO:0000313" key="9">
    <source>
        <dbReference type="EMBL" id="RYC72284.1"/>
    </source>
</evidence>
<reference evidence="9 10" key="1">
    <citation type="journal article" date="2018" name="bioRxiv">
        <title>Evidence of independent acquisition and adaption of ultra-small bacteria to human hosts across the highly diverse yet reduced genomes of the phylum Saccharibacteria.</title>
        <authorList>
            <person name="McLean J.S."/>
            <person name="Bor B."/>
            <person name="To T.T."/>
            <person name="Liu Q."/>
            <person name="Kearns K.A."/>
            <person name="Solden L.M."/>
            <person name="Wrighton K.C."/>
            <person name="He X."/>
            <person name="Shi W."/>
        </authorList>
    </citation>
    <scope>NUCLEOTIDE SEQUENCE [LARGE SCALE GENOMIC DNA]</scope>
    <source>
        <strain evidence="9 10">TM7_CMJM_G6_1_HOT_870</strain>
    </source>
</reference>
<reference evidence="9 10" key="2">
    <citation type="journal article" date="2020" name="Cell Rep.">
        <title>Acquisition and Adaptation of Ultra-small Parasitic Reduced Genome Bacteria to Mammalian Hosts.</title>
        <authorList>
            <person name="McLean J.S."/>
            <person name="Bor B."/>
            <person name="Kerns K.A."/>
            <person name="Liu Q."/>
            <person name="To T.T."/>
            <person name="Solden L."/>
            <person name="Hendrickson E.L."/>
            <person name="Wrighton K."/>
            <person name="Shi W."/>
            <person name="He X."/>
        </authorList>
    </citation>
    <scope>NUCLEOTIDE SEQUENCE [LARGE SCALE GENOMIC DNA]</scope>
    <source>
        <strain evidence="9 10">TM7_CMJM_G6_1_HOT_870</strain>
    </source>
</reference>
<dbReference type="Pfam" id="PF01594">
    <property type="entry name" value="AI-2E_transport"/>
    <property type="match status" value="1"/>
</dbReference>
<keyword evidence="3" id="KW-0813">Transport</keyword>
<organism evidence="9 10">
    <name type="scientific">Candidatus Nanogingivalis gingivitcus</name>
    <dbReference type="NCBI Taxonomy" id="2171992"/>
    <lineage>
        <taxon>Bacteria</taxon>
        <taxon>Candidatus Saccharimonadota</taxon>
        <taxon>Candidatus Nanosyncoccalia</taxon>
        <taxon>Candidatus Nanogingivales</taxon>
        <taxon>Candidatus Nanogingivalaceae</taxon>
        <taxon>Candidatus Nanogingivalis</taxon>
    </lineage>
</organism>
<feature type="transmembrane region" description="Helical" evidence="8">
    <location>
        <begin position="314"/>
        <end position="339"/>
    </location>
</feature>
<dbReference type="RefSeq" id="WP_129719009.1">
    <property type="nucleotide sequence ID" value="NZ_PRLK01000015.1"/>
</dbReference>
<keyword evidence="4" id="KW-1003">Cell membrane</keyword>
<accession>A0ABY0FH40</accession>
<feature type="transmembrane region" description="Helical" evidence="8">
    <location>
        <begin position="268"/>
        <end position="294"/>
    </location>
</feature>
<feature type="transmembrane region" description="Helical" evidence="8">
    <location>
        <begin position="36"/>
        <end position="56"/>
    </location>
</feature>
<feature type="transmembrane region" description="Helical" evidence="8">
    <location>
        <begin position="163"/>
        <end position="188"/>
    </location>
</feature>
<feature type="transmembrane region" description="Helical" evidence="8">
    <location>
        <begin position="243"/>
        <end position="261"/>
    </location>
</feature>
<feature type="transmembrane region" description="Helical" evidence="8">
    <location>
        <begin position="209"/>
        <end position="237"/>
    </location>
</feature>
<comment type="subcellular location">
    <subcellularLocation>
        <location evidence="1">Cell membrane</location>
        <topology evidence="1">Multi-pass membrane protein</topology>
    </subcellularLocation>
</comment>
<keyword evidence="10" id="KW-1185">Reference proteome</keyword>
<evidence type="ECO:0000256" key="7">
    <source>
        <dbReference type="ARBA" id="ARBA00023136"/>
    </source>
</evidence>
<keyword evidence="5 8" id="KW-0812">Transmembrane</keyword>
<evidence type="ECO:0008006" key="11">
    <source>
        <dbReference type="Google" id="ProtNLM"/>
    </source>
</evidence>
<protein>
    <recommendedName>
        <fullName evidence="11">AI-2E family transporter</fullName>
    </recommendedName>
</protein>